<name>A0A1C3EAC5_9PLAN</name>
<comment type="caution">
    <text evidence="2">The sequence shown here is derived from an EMBL/GenBank/DDBJ whole genome shotgun (WGS) entry which is preliminary data.</text>
</comment>
<dbReference type="PANTHER" id="PTHR33495">
    <property type="entry name" value="ANTI-SIGMA FACTOR ANTAGONIST TM_1081-RELATED-RELATED"/>
    <property type="match status" value="1"/>
</dbReference>
<dbReference type="EMBL" id="LYDR01000113">
    <property type="protein sequence ID" value="ODA30195.1"/>
    <property type="molecule type" value="Genomic_DNA"/>
</dbReference>
<dbReference type="InterPro" id="IPR002645">
    <property type="entry name" value="STAS_dom"/>
</dbReference>
<dbReference type="InterPro" id="IPR036513">
    <property type="entry name" value="STAS_dom_sf"/>
</dbReference>
<dbReference type="Gene3D" id="3.30.750.24">
    <property type="entry name" value="STAS domain"/>
    <property type="match status" value="1"/>
</dbReference>
<accession>A0A1C3EAC5</accession>
<dbReference type="CDD" id="cd07043">
    <property type="entry name" value="STAS_anti-anti-sigma_factors"/>
    <property type="match status" value="1"/>
</dbReference>
<keyword evidence="3" id="KW-1185">Reference proteome</keyword>
<dbReference type="PANTHER" id="PTHR33495:SF2">
    <property type="entry name" value="ANTI-SIGMA FACTOR ANTAGONIST TM_1081-RELATED"/>
    <property type="match status" value="1"/>
</dbReference>
<dbReference type="RefSeq" id="WP_068848734.1">
    <property type="nucleotide sequence ID" value="NZ_LYDR01000113.1"/>
</dbReference>
<dbReference type="STRING" id="1841610.A6X21_06130"/>
<dbReference type="Pfam" id="PF01740">
    <property type="entry name" value="STAS"/>
    <property type="match status" value="1"/>
</dbReference>
<dbReference type="AlphaFoldDB" id="A0A1C3EAC5"/>
<evidence type="ECO:0000313" key="2">
    <source>
        <dbReference type="EMBL" id="ODA30195.1"/>
    </source>
</evidence>
<sequence length="429" mass="46133">MQITPQPHGDLLELKLSGRLDAEWADLLKGAIQDALRRGSHALLLDFTEVHYVSSAGLSVLVNAHQKYQEIRGFFGIGGLTGPVEEVVRLTGLSKLLLCDPETVRKSHAGAMATVHLPVGIKSTSAADYEVYDLETLGPVEWECLGNPDDFDSQPIVANPANSWEMTAHDFAIGLGAFSQGLATASSAGSSPQAGELLAAAGVAAIQTAGGAARPDYQILQGGYSPKPQLLYGLRFAGEPRWLLRFDQDEREEFLPLHRLAESALETAGSESALILVLAETSGLVGATLRQSPTVSVAGSSRFEHPGVRDWLAWTPQREHGDSLVVAVGVVASARRLANDSPLKPFLRPLANESDLWGHFHAAIFPFRPFKKRLLDWGQFIPGLFESGTLQGVMHLVNDDRPIIGAGDSEFIRGACWVGPLAAERGISR</sequence>
<proteinExistence type="predicted"/>
<reference evidence="2 3" key="1">
    <citation type="submission" date="2016-05" db="EMBL/GenBank/DDBJ databases">
        <title>Genomic and physiological characterization of Planctopirus sp. isolated from fresh water lake.</title>
        <authorList>
            <person name="Subhash Y."/>
            <person name="Ramana C."/>
        </authorList>
    </citation>
    <scope>NUCLEOTIDE SEQUENCE [LARGE SCALE GENOMIC DNA]</scope>
    <source>
        <strain evidence="2 3">JC280</strain>
    </source>
</reference>
<dbReference type="OrthoDB" id="5563077at2"/>
<evidence type="ECO:0000313" key="3">
    <source>
        <dbReference type="Proteomes" id="UP000094828"/>
    </source>
</evidence>
<dbReference type="Proteomes" id="UP000094828">
    <property type="component" value="Unassembled WGS sequence"/>
</dbReference>
<organism evidence="2 3">
    <name type="scientific">Planctopirus hydrillae</name>
    <dbReference type="NCBI Taxonomy" id="1841610"/>
    <lineage>
        <taxon>Bacteria</taxon>
        <taxon>Pseudomonadati</taxon>
        <taxon>Planctomycetota</taxon>
        <taxon>Planctomycetia</taxon>
        <taxon>Planctomycetales</taxon>
        <taxon>Planctomycetaceae</taxon>
        <taxon>Planctopirus</taxon>
    </lineage>
</organism>
<gene>
    <name evidence="2" type="ORF">A6X21_06130</name>
</gene>
<feature type="domain" description="STAS" evidence="1">
    <location>
        <begin position="1"/>
        <end position="115"/>
    </location>
</feature>
<protein>
    <recommendedName>
        <fullName evidence="1">STAS domain-containing protein</fullName>
    </recommendedName>
</protein>
<dbReference type="PROSITE" id="PS50801">
    <property type="entry name" value="STAS"/>
    <property type="match status" value="1"/>
</dbReference>
<evidence type="ECO:0000259" key="1">
    <source>
        <dbReference type="PROSITE" id="PS50801"/>
    </source>
</evidence>
<dbReference type="GO" id="GO:0043856">
    <property type="term" value="F:anti-sigma factor antagonist activity"/>
    <property type="evidence" value="ECO:0007669"/>
    <property type="project" value="TreeGrafter"/>
</dbReference>
<dbReference type="SUPFAM" id="SSF52091">
    <property type="entry name" value="SpoIIaa-like"/>
    <property type="match status" value="1"/>
</dbReference>